<comment type="caution">
    <text evidence="2">The sequence shown here is derived from an EMBL/GenBank/DDBJ whole genome shotgun (WGS) entry which is preliminary data.</text>
</comment>
<dbReference type="AlphaFoldDB" id="A0A645BQK6"/>
<name>A0A645BQK6_9ZZZZ</name>
<keyword evidence="1" id="KW-0175">Coiled coil</keyword>
<evidence type="ECO:0000313" key="2">
    <source>
        <dbReference type="EMBL" id="MPM65513.1"/>
    </source>
</evidence>
<dbReference type="Pfam" id="PF23984">
    <property type="entry name" value="DUF7307"/>
    <property type="match status" value="1"/>
</dbReference>
<gene>
    <name evidence="2" type="ORF">SDC9_112410</name>
</gene>
<evidence type="ECO:0000256" key="1">
    <source>
        <dbReference type="SAM" id="Coils"/>
    </source>
</evidence>
<reference evidence="2" key="1">
    <citation type="submission" date="2019-08" db="EMBL/GenBank/DDBJ databases">
        <authorList>
            <person name="Kucharzyk K."/>
            <person name="Murdoch R.W."/>
            <person name="Higgins S."/>
            <person name="Loffler F."/>
        </authorList>
    </citation>
    <scope>NUCLEOTIDE SEQUENCE</scope>
</reference>
<accession>A0A645BQK6</accession>
<feature type="coiled-coil region" evidence="1">
    <location>
        <begin position="10"/>
        <end position="47"/>
    </location>
</feature>
<protein>
    <submittedName>
        <fullName evidence="2">Uncharacterized protein</fullName>
    </submittedName>
</protein>
<organism evidence="2">
    <name type="scientific">bioreactor metagenome</name>
    <dbReference type="NCBI Taxonomy" id="1076179"/>
    <lineage>
        <taxon>unclassified sequences</taxon>
        <taxon>metagenomes</taxon>
        <taxon>ecological metagenomes</taxon>
    </lineage>
</organism>
<sequence>MTLFDLAKQYRAAKDARLEADARAEELKQLEKELEEKLVAEMETSETSEFAVDGTKFIYSTKITANCPVANREALINALKRKGFGDIVKPTINPQTLTAFVKEQADEAGNLPEWIGKLVTTFVVKSIGMRKATK</sequence>
<dbReference type="EMBL" id="VSSQ01020557">
    <property type="protein sequence ID" value="MPM65513.1"/>
    <property type="molecule type" value="Genomic_DNA"/>
</dbReference>
<dbReference type="InterPro" id="IPR055731">
    <property type="entry name" value="Pam3_gp33-like"/>
</dbReference>
<proteinExistence type="predicted"/>